<gene>
    <name evidence="2" type="ORF">DB43_DZ00130</name>
</gene>
<dbReference type="RefSeq" id="WP_039376421.1">
    <property type="nucleotide sequence ID" value="NZ_JSAM01000020.1"/>
</dbReference>
<reference evidence="2 3" key="1">
    <citation type="journal article" date="2014" name="Mol. Biol. Evol.">
        <title>Massive expansion of Ubiquitination-related gene families within the Chlamydiae.</title>
        <authorList>
            <person name="Domman D."/>
            <person name="Collingro A."/>
            <person name="Lagkouvardos I."/>
            <person name="Gehre L."/>
            <person name="Weinmaier T."/>
            <person name="Rattei T."/>
            <person name="Subtil A."/>
            <person name="Horn M."/>
        </authorList>
    </citation>
    <scope>NUCLEOTIDE SEQUENCE [LARGE SCALE GENOMIC DNA]</scope>
    <source>
        <strain evidence="2 3">OEW1</strain>
    </source>
</reference>
<dbReference type="AlphaFoldDB" id="A0A0C1C4L9"/>
<evidence type="ECO:0000313" key="3">
    <source>
        <dbReference type="Proteomes" id="UP000031307"/>
    </source>
</evidence>
<keyword evidence="1" id="KW-0812">Transmembrane</keyword>
<comment type="caution">
    <text evidence="2">The sequence shown here is derived from an EMBL/GenBank/DDBJ whole genome shotgun (WGS) entry which is preliminary data.</text>
</comment>
<dbReference type="PATRIC" id="fig|83552.4.peg.354"/>
<proteinExistence type="predicted"/>
<protein>
    <submittedName>
        <fullName evidence="2">Uncharacterized protein</fullName>
    </submittedName>
</protein>
<sequence length="445" mass="51146">MTFSIFNSYDYKNKSFALAALDKLSTPCRLAFGGKKVYVLSQTSKETSTSARVAAVFFSVLIFPIAVISISSLVIKAATLPWIWQKKNVKNQSKQAEEMIKQFNATGTYDKAIEILMKSPEIGKNPDVYKNFSNIVKTKINENCSFEDICEALPFFESVDAMELVNQAVEVRLSNDYQNNRNFTTANSIANFIQKASEKNSFNVNTFYRKLFTNALRLNTNDDLMLKAIKMDIADPLIEIFLKNNNSNSSKPILTHREVKVLLFILIKDFNLFKIFDTPEEMKKVSEIVQNIRSMNQKRFELLGQLKELTGENSKYSQENWPSIRPEFTKFQAYLGQLADDTNDEKEKKYLLSLQELFDHMIEFVNSFSDKLSLEELKAFEERIKNSAAEHAENTSVPITDIASDDFLLALHHRKMKYIADFSEEMKIFLLDNHVQLNEKLEKAS</sequence>
<dbReference type="EMBL" id="JSAM01000020">
    <property type="protein sequence ID" value="KIA78426.1"/>
    <property type="molecule type" value="Genomic_DNA"/>
</dbReference>
<keyword evidence="1" id="KW-0472">Membrane</keyword>
<accession>A0A0C1C4L9</accession>
<name>A0A0C1C4L9_9BACT</name>
<keyword evidence="1" id="KW-1133">Transmembrane helix</keyword>
<evidence type="ECO:0000256" key="1">
    <source>
        <dbReference type="SAM" id="Phobius"/>
    </source>
</evidence>
<evidence type="ECO:0000313" key="2">
    <source>
        <dbReference type="EMBL" id="KIA78426.1"/>
    </source>
</evidence>
<dbReference type="Proteomes" id="UP000031307">
    <property type="component" value="Unassembled WGS sequence"/>
</dbReference>
<organism evidence="2 3">
    <name type="scientific">Parachlamydia acanthamoebae</name>
    <dbReference type="NCBI Taxonomy" id="83552"/>
    <lineage>
        <taxon>Bacteria</taxon>
        <taxon>Pseudomonadati</taxon>
        <taxon>Chlamydiota</taxon>
        <taxon>Chlamydiia</taxon>
        <taxon>Parachlamydiales</taxon>
        <taxon>Parachlamydiaceae</taxon>
        <taxon>Parachlamydia</taxon>
    </lineage>
</organism>
<feature type="transmembrane region" description="Helical" evidence="1">
    <location>
        <begin position="53"/>
        <end position="84"/>
    </location>
</feature>